<dbReference type="Proteomes" id="UP000248706">
    <property type="component" value="Unassembled WGS sequence"/>
</dbReference>
<dbReference type="PIRSF" id="PIRSF000429">
    <property type="entry name" value="Ac-CoA_Ac_transf"/>
    <property type="match status" value="1"/>
</dbReference>
<evidence type="ECO:0000256" key="1">
    <source>
        <dbReference type="ARBA" id="ARBA00010982"/>
    </source>
</evidence>
<dbReference type="PROSITE" id="PS00099">
    <property type="entry name" value="THIOLASE_3"/>
    <property type="match status" value="1"/>
</dbReference>
<dbReference type="Pfam" id="PF00108">
    <property type="entry name" value="Thiolase_N"/>
    <property type="match status" value="1"/>
</dbReference>
<feature type="domain" description="Thiolase N-terminal" evidence="8">
    <location>
        <begin position="8"/>
        <end position="264"/>
    </location>
</feature>
<feature type="domain" description="Thiolase C-terminal" evidence="9">
    <location>
        <begin position="273"/>
        <end position="393"/>
    </location>
</feature>
<evidence type="ECO:0000256" key="3">
    <source>
        <dbReference type="ARBA" id="ARBA00022679"/>
    </source>
</evidence>
<evidence type="ECO:0000313" key="11">
    <source>
        <dbReference type="Proteomes" id="UP000248706"/>
    </source>
</evidence>
<evidence type="ECO:0000256" key="6">
    <source>
        <dbReference type="PIRSR" id="PIRSR000429-1"/>
    </source>
</evidence>
<dbReference type="FunFam" id="3.40.47.10:FF:000010">
    <property type="entry name" value="Acetyl-CoA acetyltransferase (Thiolase)"/>
    <property type="match status" value="1"/>
</dbReference>
<evidence type="ECO:0000259" key="8">
    <source>
        <dbReference type="Pfam" id="PF00108"/>
    </source>
</evidence>
<sequence>MTTEPVPVIVGAARTPTGKFLGTLASFTAPQLGAIAIKEAVRRSGIAVETIDEVIMGNVVSAGLGQAPARQAAIGAGLPVEIPAFTVNKVCGSGLKAVMLAAQAIRAGDGHAFVAGGMESMSNAPYLLPKARTGYRMGHAELVDGVIHDGLWCAFEHVHMGNEAEIIAEAFGISREEQDRFALASHQKAAAATAAGRFKEEIVPIEVKQKGASVFVESDEPIRSDTSLEALAKLKPAFQEQGTVTAGNAPGLSDGASATVVVEQTLAREQGLPVLARIIGYASAAITPRYIFAAPTRAVKRLLELTGLQLSDFDLIEVNEAFATQTLANGKELGWDWSRVNVNGGAIALGHPIGSSGSRILITLIYELRRRGGGRGLATLCLGGGGAVALAVEVS</sequence>
<protein>
    <recommendedName>
        <fullName evidence="2">acetyl-CoA C-acetyltransferase</fullName>
        <ecNumber evidence="2">2.3.1.9</ecNumber>
    </recommendedName>
    <alternativeName>
        <fullName evidence="5">Acetoacetyl-CoA thiolase</fullName>
    </alternativeName>
</protein>
<dbReference type="RefSeq" id="WP_112429512.1">
    <property type="nucleotide sequence ID" value="NZ_MCIF01000002.1"/>
</dbReference>
<dbReference type="Pfam" id="PF02803">
    <property type="entry name" value="Thiolase_C"/>
    <property type="match status" value="1"/>
</dbReference>
<dbReference type="InterPro" id="IPR020610">
    <property type="entry name" value="Thiolase_AS"/>
</dbReference>
<name>A0A328VLX0_9CHLR</name>
<keyword evidence="4 7" id="KW-0012">Acyltransferase</keyword>
<proteinExistence type="inferred from homology"/>
<gene>
    <name evidence="10" type="ORF">A4R35_11525</name>
</gene>
<dbReference type="InterPro" id="IPR016039">
    <property type="entry name" value="Thiolase-like"/>
</dbReference>
<feature type="active site" description="Acyl-thioester intermediate" evidence="6">
    <location>
        <position position="91"/>
    </location>
</feature>
<comment type="similarity">
    <text evidence="1 7">Belongs to the thiolase-like superfamily. Thiolase family.</text>
</comment>
<dbReference type="SUPFAM" id="SSF53901">
    <property type="entry name" value="Thiolase-like"/>
    <property type="match status" value="2"/>
</dbReference>
<dbReference type="PROSITE" id="PS00098">
    <property type="entry name" value="THIOLASE_1"/>
    <property type="match status" value="1"/>
</dbReference>
<dbReference type="PANTHER" id="PTHR18919:SF107">
    <property type="entry name" value="ACETYL-COA ACETYLTRANSFERASE, CYTOSOLIC"/>
    <property type="match status" value="1"/>
</dbReference>
<comment type="caution">
    <text evidence="10">The sequence shown here is derived from an EMBL/GenBank/DDBJ whole genome shotgun (WGS) entry which is preliminary data.</text>
</comment>
<organism evidence="10 11">
    <name type="scientific">Thermogemmatispora tikiterensis</name>
    <dbReference type="NCBI Taxonomy" id="1825093"/>
    <lineage>
        <taxon>Bacteria</taxon>
        <taxon>Bacillati</taxon>
        <taxon>Chloroflexota</taxon>
        <taxon>Ktedonobacteria</taxon>
        <taxon>Thermogemmatisporales</taxon>
        <taxon>Thermogemmatisporaceae</taxon>
        <taxon>Thermogemmatispora</taxon>
    </lineage>
</organism>
<evidence type="ECO:0000256" key="7">
    <source>
        <dbReference type="RuleBase" id="RU003557"/>
    </source>
</evidence>
<dbReference type="NCBIfam" id="TIGR01930">
    <property type="entry name" value="AcCoA-C-Actrans"/>
    <property type="match status" value="1"/>
</dbReference>
<keyword evidence="11" id="KW-1185">Reference proteome</keyword>
<dbReference type="Gene3D" id="3.40.47.10">
    <property type="match status" value="2"/>
</dbReference>
<dbReference type="InterPro" id="IPR020617">
    <property type="entry name" value="Thiolase_C"/>
</dbReference>
<reference evidence="10 11" key="1">
    <citation type="submission" date="2016-08" db="EMBL/GenBank/DDBJ databases">
        <title>Analysis of Carbohydrate Active Enzymes in Thermogemmatispora T81 Reveals Carbohydrate Degradation Ability.</title>
        <authorList>
            <person name="Tomazini A."/>
            <person name="Lal S."/>
            <person name="Stott M."/>
            <person name="Henrissat B."/>
            <person name="Polikarpov I."/>
            <person name="Sparling R."/>
            <person name="Levin D.B."/>
        </authorList>
    </citation>
    <scope>NUCLEOTIDE SEQUENCE [LARGE SCALE GENOMIC DNA]</scope>
    <source>
        <strain evidence="10 11">T81</strain>
    </source>
</reference>
<dbReference type="InterPro" id="IPR020613">
    <property type="entry name" value="Thiolase_CS"/>
</dbReference>
<dbReference type="CDD" id="cd00751">
    <property type="entry name" value="thiolase"/>
    <property type="match status" value="1"/>
</dbReference>
<evidence type="ECO:0000256" key="5">
    <source>
        <dbReference type="ARBA" id="ARBA00030755"/>
    </source>
</evidence>
<dbReference type="PROSITE" id="PS00737">
    <property type="entry name" value="THIOLASE_2"/>
    <property type="match status" value="1"/>
</dbReference>
<feature type="active site" description="Proton acceptor" evidence="6">
    <location>
        <position position="381"/>
    </location>
</feature>
<accession>A0A328VLX0</accession>
<dbReference type="InterPro" id="IPR002155">
    <property type="entry name" value="Thiolase"/>
</dbReference>
<dbReference type="InterPro" id="IPR020615">
    <property type="entry name" value="Thiolase_acyl_enz_int_AS"/>
</dbReference>
<evidence type="ECO:0000256" key="2">
    <source>
        <dbReference type="ARBA" id="ARBA00012705"/>
    </source>
</evidence>
<feature type="active site" description="Proton acceptor" evidence="6">
    <location>
        <position position="351"/>
    </location>
</feature>
<dbReference type="InterPro" id="IPR020616">
    <property type="entry name" value="Thiolase_N"/>
</dbReference>
<dbReference type="AlphaFoldDB" id="A0A328VLX0"/>
<dbReference type="GO" id="GO:0003985">
    <property type="term" value="F:acetyl-CoA C-acetyltransferase activity"/>
    <property type="evidence" value="ECO:0007669"/>
    <property type="project" value="UniProtKB-EC"/>
</dbReference>
<evidence type="ECO:0000259" key="9">
    <source>
        <dbReference type="Pfam" id="PF02803"/>
    </source>
</evidence>
<keyword evidence="3 7" id="KW-0808">Transferase</keyword>
<dbReference type="PANTHER" id="PTHR18919">
    <property type="entry name" value="ACETYL-COA C-ACYLTRANSFERASE"/>
    <property type="match status" value="1"/>
</dbReference>
<evidence type="ECO:0000313" key="10">
    <source>
        <dbReference type="EMBL" id="RAQ96164.1"/>
    </source>
</evidence>
<dbReference type="EMBL" id="MCIF01000002">
    <property type="protein sequence ID" value="RAQ96164.1"/>
    <property type="molecule type" value="Genomic_DNA"/>
</dbReference>
<dbReference type="EC" id="2.3.1.9" evidence="2"/>
<evidence type="ECO:0000256" key="4">
    <source>
        <dbReference type="ARBA" id="ARBA00023315"/>
    </source>
</evidence>
<dbReference type="OrthoDB" id="9764892at2"/>